<name>A0A9P5VG74_9FUNG</name>
<accession>A0A9P5VG74</accession>
<dbReference type="Proteomes" id="UP000696485">
    <property type="component" value="Unassembled WGS sequence"/>
</dbReference>
<proteinExistence type="predicted"/>
<dbReference type="AlphaFoldDB" id="A0A9P5VG74"/>
<evidence type="ECO:0000313" key="2">
    <source>
        <dbReference type="Proteomes" id="UP000696485"/>
    </source>
</evidence>
<comment type="caution">
    <text evidence="1">The sequence shown here is derived from an EMBL/GenBank/DDBJ whole genome shotgun (WGS) entry which is preliminary data.</text>
</comment>
<evidence type="ECO:0000313" key="1">
    <source>
        <dbReference type="EMBL" id="KAF9315870.1"/>
    </source>
</evidence>
<gene>
    <name evidence="1" type="ORF">BG006_003682</name>
</gene>
<keyword evidence="2" id="KW-1185">Reference proteome</keyword>
<reference evidence="1" key="1">
    <citation type="journal article" date="2020" name="Fungal Divers.">
        <title>Resolving the Mortierellaceae phylogeny through synthesis of multi-gene phylogenetics and phylogenomics.</title>
        <authorList>
            <person name="Vandepol N."/>
            <person name="Liber J."/>
            <person name="Desiro A."/>
            <person name="Na H."/>
            <person name="Kennedy M."/>
            <person name="Barry K."/>
            <person name="Grigoriev I.V."/>
            <person name="Miller A.N."/>
            <person name="O'Donnell K."/>
            <person name="Stajich J.E."/>
            <person name="Bonito G."/>
        </authorList>
    </citation>
    <scope>NUCLEOTIDE SEQUENCE</scope>
    <source>
        <strain evidence="1">NVP1</strain>
    </source>
</reference>
<sequence length="105" mass="12171">MKYRAPRPHHIYLQETDHLNWSFVQFCRFELSMEKENRALFTTAAAIQVWNESLSTILEMDLADEIRLHINTLLQEDLDALTTAGFVCENRAGLSKMVIETSKVN</sequence>
<dbReference type="EMBL" id="JAAAUY010002044">
    <property type="protein sequence ID" value="KAF9315870.1"/>
    <property type="molecule type" value="Genomic_DNA"/>
</dbReference>
<organism evidence="1 2">
    <name type="scientific">Podila minutissima</name>
    <dbReference type="NCBI Taxonomy" id="64525"/>
    <lineage>
        <taxon>Eukaryota</taxon>
        <taxon>Fungi</taxon>
        <taxon>Fungi incertae sedis</taxon>
        <taxon>Mucoromycota</taxon>
        <taxon>Mortierellomycotina</taxon>
        <taxon>Mortierellomycetes</taxon>
        <taxon>Mortierellales</taxon>
        <taxon>Mortierellaceae</taxon>
        <taxon>Podila</taxon>
    </lineage>
</organism>
<protein>
    <submittedName>
        <fullName evidence="1">Uncharacterized protein</fullName>
    </submittedName>
</protein>